<keyword evidence="9" id="KW-0694">RNA-binding</keyword>
<dbReference type="EC" id="3.6.4.13" evidence="2"/>
<feature type="region of interest" description="Disordered" evidence="12">
    <location>
        <begin position="1"/>
        <end position="74"/>
    </location>
</feature>
<dbReference type="SUPFAM" id="SSF52540">
    <property type="entry name" value="P-loop containing nucleoside triphosphate hydrolases"/>
    <property type="match status" value="1"/>
</dbReference>
<evidence type="ECO:0000256" key="8">
    <source>
        <dbReference type="ARBA" id="ARBA00022840"/>
    </source>
</evidence>
<dbReference type="CDD" id="cd18791">
    <property type="entry name" value="SF2_C_RHA"/>
    <property type="match status" value="1"/>
</dbReference>
<dbReference type="InterPro" id="IPR011709">
    <property type="entry name" value="DEAD-box_helicase_OB_fold"/>
</dbReference>
<dbReference type="FunFam" id="1.20.120.1080:FF:000002">
    <property type="entry name" value="Putative ATP-dependent RNA helicase DHX36"/>
    <property type="match status" value="1"/>
</dbReference>
<accession>S3DCR3</accession>
<feature type="region of interest" description="Disordered" evidence="12">
    <location>
        <begin position="321"/>
        <end position="348"/>
    </location>
</feature>
<sequence length="1478" mass="165917">MAGKKKKKPAANPARSVATTSIASKSKVEVPEVDSTPPTEEPDHVELQQNNTSASTNAVTGATGAPQQELTPEEFERQLETSELQNLVEKHAQKSKRDALRQKTRLETDRRVLRSQAESLNTRKWLPPELMDEILDLVMAEGRFTGATSDIANQAKPVSEEDLTIRLWTLQQALVGAGFLDEKVTLAMKFVLDIADKISLGNKDAIWGMEEALDWLARACSREELPDYEHSRRLGAMAKSQNATPIDSPLPSGATTPRMESDTRHFGHTPISGSTVTLAEKKRSPMKKVAAIEYDSDIEPEDFLREYVNCKKIVYLSQLNKSTKRPLRPSGRNGTQPQSVKEPADPETAKALRKIKKIESDVLFDPYPAHLEWEKERIQLERDAASRRQAEQLRSESVDSQESETLVDSDDEISKEAIRIGEALLEETGSDDDAALADLFASLPVDEVDPLTGKSITVVNGSDGSKVTVRDFGKWTGVNPTRVLEEACRARDSSARLSFNLVSDTAYANRHALRINWSKSQDVSAASPPPHIEYTASPKSQTLAMTSISTPDAKQSEAYVATVALFLIFGSSTREDKVSLRLPATWRDLWAELAEEKKEKADTIDRDSIRKIRDMVREKKDQELEDGVLLKGAFKGRGPARVVENGDDQSGEKGARSTLTPDAYQRIWFEKSNTQSFQYMLQSRMQLPMWGFKDKVLSTIDQQQVVIICGETGCGKSTQVPAFILEHELSKGKPCKIYCTEPRRISAISLARRVSEELGERKNDLGTARSLIGYAIRLESNTSKETRLVYATTGIVMRMLEGSNDLRDITHIVLDEVHERTIDSDFLLIVLRKLMVKRPDLKVVLMSATVDAERFSKYLDGAPVLNVPGRTFPVQIKYLEDAVELTGYSIDNGQKEHLTELDDEVDTGEVALSEAAKVENTKSLRGYNSKTRNTIAQFDEYRIDFDLVTQLLAKIATDERFGMYSKAILVFLPGIGEIRQLNDMLVGHPVFAANWQVYPLHSTIASEDQEAAFLVPPPGVRKIVLATNIAETGITIPDVTCVVDTGKHREMRFDERRQLSRLLETFISKANAKQRRGRAGRVQEGLCFHLFTKYRHDHLMADQQTPELLRLSLQDLAIRVKICKLGGVEETLSEALDPPLPKNIRRAVDALIDVRALTPGEELTPLGIQLARLPLDVFLGKLILLGSIFKCLDAVITIAAILSSKSPFVAPFGARNQADTIRQSYRRGDSDLLTVYNAYLAWKRVCTSNGSEYQFCRKNFLSQQTLSNIEDLKGQLIVCLVDSGFLPLTEAERSILNKSRYNTRRRQFFDIPQRANVNSDNDVITTSVIGWSFYPKLLVRDGKGFRNCANNQNISLHPSSVNKGHHELKWLSYYHIMQAKQFYNAHETTSIEEFSIALLCGDMYAGVFILDGNRARFAVSDWKTMLVIKTLRSKLRDIMTKSFKNPGKPLTGQQMRWMEVWQKIYTLKREGEDRELHK</sequence>
<dbReference type="KEGG" id="glz:GLAREA_10559"/>
<evidence type="ECO:0000313" key="16">
    <source>
        <dbReference type="Proteomes" id="UP000016922"/>
    </source>
</evidence>
<dbReference type="CDD" id="cd17917">
    <property type="entry name" value="DEXHc_RHA-like"/>
    <property type="match status" value="1"/>
</dbReference>
<protein>
    <recommendedName>
        <fullName evidence="2">RNA helicase</fullName>
        <ecNumber evidence="2">3.6.4.13</ecNumber>
    </recommendedName>
</protein>
<dbReference type="PANTHER" id="PTHR18934">
    <property type="entry name" value="ATP-DEPENDENT RNA HELICASE"/>
    <property type="match status" value="1"/>
</dbReference>
<dbReference type="InterPro" id="IPR007502">
    <property type="entry name" value="Helicase-assoc_dom"/>
</dbReference>
<evidence type="ECO:0000256" key="1">
    <source>
        <dbReference type="ARBA" id="ARBA00004229"/>
    </source>
</evidence>
<keyword evidence="8" id="KW-0067">ATP-binding</keyword>
<keyword evidence="10" id="KW-0809">Transit peptide</keyword>
<dbReference type="EMBL" id="KE145355">
    <property type="protein sequence ID" value="EPE34864.1"/>
    <property type="molecule type" value="Genomic_DNA"/>
</dbReference>
<dbReference type="eggNOG" id="KOG0920">
    <property type="taxonomic scope" value="Eukaryota"/>
</dbReference>
<keyword evidence="6 15" id="KW-0378">Hydrolase</keyword>
<evidence type="ECO:0000256" key="6">
    <source>
        <dbReference type="ARBA" id="ARBA00022801"/>
    </source>
</evidence>
<dbReference type="HOGENOM" id="CLU_001832_1_3_1"/>
<dbReference type="OMA" id="TFPVEMK"/>
<keyword evidence="5" id="KW-0547">Nucleotide-binding</keyword>
<keyword evidence="16" id="KW-1185">Reference proteome</keyword>
<gene>
    <name evidence="15" type="ORF">GLAREA_10559</name>
</gene>
<dbReference type="STRING" id="1116229.S3DCR3"/>
<dbReference type="PROSITE" id="PS51194">
    <property type="entry name" value="HELICASE_CTER"/>
    <property type="match status" value="1"/>
</dbReference>
<proteinExistence type="predicted"/>
<feature type="compositionally biased region" description="Acidic residues" evidence="12">
    <location>
        <begin position="399"/>
        <end position="410"/>
    </location>
</feature>
<name>S3DCR3_GLAL2</name>
<dbReference type="Proteomes" id="UP000016922">
    <property type="component" value="Unassembled WGS sequence"/>
</dbReference>
<dbReference type="GO" id="GO:0003723">
    <property type="term" value="F:RNA binding"/>
    <property type="evidence" value="ECO:0007669"/>
    <property type="project" value="UniProtKB-KW"/>
</dbReference>
<dbReference type="GO" id="GO:0003724">
    <property type="term" value="F:RNA helicase activity"/>
    <property type="evidence" value="ECO:0007669"/>
    <property type="project" value="UniProtKB-EC"/>
</dbReference>
<dbReference type="Pfam" id="PF00270">
    <property type="entry name" value="DEAD"/>
    <property type="match status" value="1"/>
</dbReference>
<evidence type="ECO:0000256" key="12">
    <source>
        <dbReference type="SAM" id="MobiDB-lite"/>
    </source>
</evidence>
<dbReference type="SMART" id="SM00490">
    <property type="entry name" value="HELICc"/>
    <property type="match status" value="1"/>
</dbReference>
<evidence type="ECO:0000256" key="9">
    <source>
        <dbReference type="ARBA" id="ARBA00022884"/>
    </source>
</evidence>
<dbReference type="OrthoDB" id="5600252at2759"/>
<evidence type="ECO:0000256" key="10">
    <source>
        <dbReference type="ARBA" id="ARBA00022946"/>
    </source>
</evidence>
<evidence type="ECO:0000256" key="4">
    <source>
        <dbReference type="ARBA" id="ARBA00022640"/>
    </source>
</evidence>
<feature type="compositionally biased region" description="Polar residues" evidence="12">
    <location>
        <begin position="47"/>
        <end position="70"/>
    </location>
</feature>
<feature type="region of interest" description="Disordered" evidence="12">
    <location>
        <begin position="389"/>
        <end position="410"/>
    </location>
</feature>
<evidence type="ECO:0000256" key="3">
    <source>
        <dbReference type="ARBA" id="ARBA00022528"/>
    </source>
</evidence>
<dbReference type="Pfam" id="PF21010">
    <property type="entry name" value="HA2_C"/>
    <property type="match status" value="1"/>
</dbReference>
<comment type="catalytic activity">
    <reaction evidence="11">
        <text>ATP + H2O = ADP + phosphate + H(+)</text>
        <dbReference type="Rhea" id="RHEA:13065"/>
        <dbReference type="ChEBI" id="CHEBI:15377"/>
        <dbReference type="ChEBI" id="CHEBI:15378"/>
        <dbReference type="ChEBI" id="CHEBI:30616"/>
        <dbReference type="ChEBI" id="CHEBI:43474"/>
        <dbReference type="ChEBI" id="CHEBI:456216"/>
        <dbReference type="EC" id="3.6.4.13"/>
    </reaction>
</comment>
<feature type="domain" description="Helicase C-terminal" evidence="14">
    <location>
        <begin position="947"/>
        <end position="1124"/>
    </location>
</feature>
<dbReference type="Gene3D" id="1.20.120.1080">
    <property type="match status" value="1"/>
</dbReference>
<keyword evidence="4" id="KW-0934">Plastid</keyword>
<dbReference type="InterPro" id="IPR014001">
    <property type="entry name" value="Helicase_ATP-bd"/>
</dbReference>
<dbReference type="RefSeq" id="XP_008077851.1">
    <property type="nucleotide sequence ID" value="XM_008079660.1"/>
</dbReference>
<dbReference type="InterPro" id="IPR027417">
    <property type="entry name" value="P-loop_NTPase"/>
</dbReference>
<dbReference type="FunFam" id="3.40.50.300:FF:000819">
    <property type="entry name" value="ATP dependent RNA helicase, putative"/>
    <property type="match status" value="1"/>
</dbReference>
<evidence type="ECO:0000259" key="14">
    <source>
        <dbReference type="PROSITE" id="PS51194"/>
    </source>
</evidence>
<feature type="domain" description="Helicase ATP-binding" evidence="13">
    <location>
        <begin position="697"/>
        <end position="868"/>
    </location>
</feature>
<evidence type="ECO:0000256" key="2">
    <source>
        <dbReference type="ARBA" id="ARBA00012552"/>
    </source>
</evidence>
<dbReference type="Pfam" id="PF00271">
    <property type="entry name" value="Helicase_C"/>
    <property type="match status" value="1"/>
</dbReference>
<dbReference type="PROSITE" id="PS51192">
    <property type="entry name" value="HELICASE_ATP_BIND_1"/>
    <property type="match status" value="1"/>
</dbReference>
<dbReference type="InterPro" id="IPR011545">
    <property type="entry name" value="DEAD/DEAH_box_helicase_dom"/>
</dbReference>
<feature type="region of interest" description="Disordered" evidence="12">
    <location>
        <begin position="240"/>
        <end position="272"/>
    </location>
</feature>
<evidence type="ECO:0000313" key="15">
    <source>
        <dbReference type="EMBL" id="EPE34864.1"/>
    </source>
</evidence>
<keyword evidence="7" id="KW-0347">Helicase</keyword>
<dbReference type="GO" id="GO:0005524">
    <property type="term" value="F:ATP binding"/>
    <property type="evidence" value="ECO:0007669"/>
    <property type="project" value="UniProtKB-KW"/>
</dbReference>
<evidence type="ECO:0000259" key="13">
    <source>
        <dbReference type="PROSITE" id="PS51192"/>
    </source>
</evidence>
<dbReference type="InterPro" id="IPR001650">
    <property type="entry name" value="Helicase_C-like"/>
</dbReference>
<dbReference type="SMART" id="SM00487">
    <property type="entry name" value="DEXDc"/>
    <property type="match status" value="1"/>
</dbReference>
<evidence type="ECO:0000256" key="11">
    <source>
        <dbReference type="ARBA" id="ARBA00047984"/>
    </source>
</evidence>
<reference evidence="15 16" key="1">
    <citation type="journal article" date="2013" name="BMC Genomics">
        <title>Genomics-driven discovery of the pneumocandin biosynthetic gene cluster in the fungus Glarea lozoyensis.</title>
        <authorList>
            <person name="Chen L."/>
            <person name="Yue Q."/>
            <person name="Zhang X."/>
            <person name="Xiang M."/>
            <person name="Wang C."/>
            <person name="Li S."/>
            <person name="Che Y."/>
            <person name="Ortiz-Lopez F.J."/>
            <person name="Bills G.F."/>
            <person name="Liu X."/>
            <person name="An Z."/>
        </authorList>
    </citation>
    <scope>NUCLEOTIDE SEQUENCE [LARGE SCALE GENOMIC DNA]</scope>
    <source>
        <strain evidence="16">ATCC 20868 / MF5171</strain>
    </source>
</reference>
<dbReference type="GeneID" id="19469605"/>
<organism evidence="15 16">
    <name type="scientific">Glarea lozoyensis (strain ATCC 20868 / MF5171)</name>
    <dbReference type="NCBI Taxonomy" id="1116229"/>
    <lineage>
        <taxon>Eukaryota</taxon>
        <taxon>Fungi</taxon>
        <taxon>Dikarya</taxon>
        <taxon>Ascomycota</taxon>
        <taxon>Pezizomycotina</taxon>
        <taxon>Leotiomycetes</taxon>
        <taxon>Helotiales</taxon>
        <taxon>Helotiaceae</taxon>
        <taxon>Glarea</taxon>
    </lineage>
</organism>
<dbReference type="FunFam" id="3.40.50.300:FF:000500">
    <property type="entry name" value="ATP-dependent RNA helicase DHX29"/>
    <property type="match status" value="1"/>
</dbReference>
<keyword evidence="3" id="KW-0150">Chloroplast</keyword>
<evidence type="ECO:0000256" key="7">
    <source>
        <dbReference type="ARBA" id="ARBA00022806"/>
    </source>
</evidence>
<dbReference type="PANTHER" id="PTHR18934:SF145">
    <property type="entry name" value="ATP-DEPENDENT RNA HELICASE DHX57-RELATED"/>
    <property type="match status" value="1"/>
</dbReference>
<evidence type="ECO:0000256" key="5">
    <source>
        <dbReference type="ARBA" id="ARBA00022741"/>
    </source>
</evidence>
<dbReference type="Pfam" id="PF07717">
    <property type="entry name" value="OB_NTP_bind"/>
    <property type="match status" value="1"/>
</dbReference>
<dbReference type="GO" id="GO:0016787">
    <property type="term" value="F:hydrolase activity"/>
    <property type="evidence" value="ECO:0007669"/>
    <property type="project" value="UniProtKB-KW"/>
</dbReference>
<dbReference type="Gene3D" id="3.40.50.300">
    <property type="entry name" value="P-loop containing nucleotide triphosphate hydrolases"/>
    <property type="match status" value="2"/>
</dbReference>
<comment type="subcellular location">
    <subcellularLocation>
        <location evidence="1">Plastid</location>
        <location evidence="1">Chloroplast</location>
    </subcellularLocation>
</comment>
<dbReference type="SMART" id="SM00847">
    <property type="entry name" value="HA2"/>
    <property type="match status" value="1"/>
</dbReference>